<feature type="transmembrane region" description="Helical" evidence="4">
    <location>
        <begin position="107"/>
        <end position="126"/>
    </location>
</feature>
<dbReference type="Pfam" id="PF07690">
    <property type="entry name" value="MFS_1"/>
    <property type="match status" value="1"/>
</dbReference>
<feature type="transmembrane region" description="Helical" evidence="4">
    <location>
        <begin position="75"/>
        <end position="95"/>
    </location>
</feature>
<dbReference type="InterPro" id="IPR011701">
    <property type="entry name" value="MFS"/>
</dbReference>
<organism evidence="6 7">
    <name type="scientific">Rhizorhabdus dicambivorans</name>
    <dbReference type="NCBI Taxonomy" id="1850238"/>
    <lineage>
        <taxon>Bacteria</taxon>
        <taxon>Pseudomonadati</taxon>
        <taxon>Pseudomonadota</taxon>
        <taxon>Alphaproteobacteria</taxon>
        <taxon>Sphingomonadales</taxon>
        <taxon>Sphingomonadaceae</taxon>
        <taxon>Rhizorhabdus</taxon>
    </lineage>
</organism>
<dbReference type="CDD" id="cd17355">
    <property type="entry name" value="MFS_YcxA_like"/>
    <property type="match status" value="1"/>
</dbReference>
<dbReference type="InterPro" id="IPR050327">
    <property type="entry name" value="Proton-linked_MCT"/>
</dbReference>
<proteinExistence type="predicted"/>
<dbReference type="OrthoDB" id="9796632at2"/>
<evidence type="ECO:0000256" key="2">
    <source>
        <dbReference type="ARBA" id="ARBA00022989"/>
    </source>
</evidence>
<dbReference type="EMBL" id="NWUF01000042">
    <property type="protein sequence ID" value="PCE39859.1"/>
    <property type="molecule type" value="Genomic_DNA"/>
</dbReference>
<evidence type="ECO:0000256" key="1">
    <source>
        <dbReference type="ARBA" id="ARBA00022692"/>
    </source>
</evidence>
<feature type="transmembrane region" description="Helical" evidence="4">
    <location>
        <begin position="41"/>
        <end position="63"/>
    </location>
</feature>
<dbReference type="PANTHER" id="PTHR11360">
    <property type="entry name" value="MONOCARBOXYLATE TRANSPORTER"/>
    <property type="match status" value="1"/>
</dbReference>
<comment type="caution">
    <text evidence="6">The sequence shown here is derived from an EMBL/GenBank/DDBJ whole genome shotgun (WGS) entry which is preliminary data.</text>
</comment>
<keyword evidence="7" id="KW-1185">Reference proteome</keyword>
<feature type="transmembrane region" description="Helical" evidence="4">
    <location>
        <begin position="165"/>
        <end position="184"/>
    </location>
</feature>
<feature type="transmembrane region" description="Helical" evidence="4">
    <location>
        <begin position="132"/>
        <end position="153"/>
    </location>
</feature>
<dbReference type="AlphaFoldDB" id="A0A2A4FP34"/>
<feature type="transmembrane region" description="Helical" evidence="4">
    <location>
        <begin position="374"/>
        <end position="394"/>
    </location>
</feature>
<feature type="transmembrane region" description="Helical" evidence="4">
    <location>
        <begin position="406"/>
        <end position="425"/>
    </location>
</feature>
<dbReference type="GO" id="GO:0022857">
    <property type="term" value="F:transmembrane transporter activity"/>
    <property type="evidence" value="ECO:0007669"/>
    <property type="project" value="InterPro"/>
</dbReference>
<evidence type="ECO:0000313" key="7">
    <source>
        <dbReference type="Proteomes" id="UP000218934"/>
    </source>
</evidence>
<name>A0A2A4FP34_9SPHN</name>
<evidence type="ECO:0000313" key="6">
    <source>
        <dbReference type="EMBL" id="PCE39859.1"/>
    </source>
</evidence>
<keyword evidence="2 4" id="KW-1133">Transmembrane helix</keyword>
<feature type="domain" description="Major facilitator superfamily (MFS) profile" evidence="5">
    <location>
        <begin position="41"/>
        <end position="430"/>
    </location>
</feature>
<evidence type="ECO:0000256" key="3">
    <source>
        <dbReference type="ARBA" id="ARBA00023136"/>
    </source>
</evidence>
<dbReference type="Gene3D" id="1.20.1250.20">
    <property type="entry name" value="MFS general substrate transporter like domains"/>
    <property type="match status" value="2"/>
</dbReference>
<feature type="transmembrane region" description="Helical" evidence="4">
    <location>
        <begin position="315"/>
        <end position="332"/>
    </location>
</feature>
<protein>
    <submittedName>
        <fullName evidence="6">MFS transporter</fullName>
    </submittedName>
</protein>
<feature type="transmembrane region" description="Helical" evidence="4">
    <location>
        <begin position="285"/>
        <end position="308"/>
    </location>
</feature>
<keyword evidence="3 4" id="KW-0472">Membrane</keyword>
<dbReference type="InterPro" id="IPR020846">
    <property type="entry name" value="MFS_dom"/>
</dbReference>
<dbReference type="PANTHER" id="PTHR11360:SF290">
    <property type="entry name" value="MONOCARBOXYLATE MFS PERMEASE"/>
    <property type="match status" value="1"/>
</dbReference>
<evidence type="ECO:0000259" key="5">
    <source>
        <dbReference type="PROSITE" id="PS50850"/>
    </source>
</evidence>
<gene>
    <name evidence="6" type="ORF">COO09_23180</name>
</gene>
<dbReference type="KEGG" id="rdi:CMV14_14610"/>
<feature type="transmembrane region" description="Helical" evidence="4">
    <location>
        <begin position="196"/>
        <end position="217"/>
    </location>
</feature>
<dbReference type="InterPro" id="IPR036259">
    <property type="entry name" value="MFS_trans_sf"/>
</dbReference>
<keyword evidence="1 4" id="KW-0812">Transmembrane</keyword>
<accession>A0A2A4FP34</accession>
<sequence>MRNANRIFVNETLGNSDGWSGFRPLRRYPGRLNLQRSGISLVAAACAGIAFYTLYLYTLGVLIEPLQREFAWSRAGISAGLTIVSVATVLCSPFVGRLIDRIGARRIALAGVSLYSAALLALPLAGPSIESWWLGWAFVAAGAMLIQPTIWSAAVVSRFDRHRGIALAFTLSGSGIASFFGPALVDALARQYGWRIGYLTLGLVGLLFVLPLIWRVFFDARDLERLSGRPATSSRTSDGLSAAEGFRSRAFVQLALAGYLGTAAVTSLLVHFVPIVSGGGLDRSSAAYAAGVFGMAAIASRIGSGFLLDRMDGRWIGAFALGIPVLAPIIFLNYDGSFLWAVIAAAIIGVGVGAEIDALAILSARYFGLRNYGLLWGTIAGIVGLGSGTGPLVAGLIFDNTGSYDILFHMLIPLSAVVALLLISIPRDIEHGKRDQLPYP</sequence>
<dbReference type="Proteomes" id="UP000218934">
    <property type="component" value="Unassembled WGS sequence"/>
</dbReference>
<dbReference type="PROSITE" id="PS50850">
    <property type="entry name" value="MFS"/>
    <property type="match status" value="1"/>
</dbReference>
<dbReference type="SUPFAM" id="SSF103473">
    <property type="entry name" value="MFS general substrate transporter"/>
    <property type="match status" value="1"/>
</dbReference>
<evidence type="ECO:0000256" key="4">
    <source>
        <dbReference type="SAM" id="Phobius"/>
    </source>
</evidence>
<reference evidence="6 7" key="1">
    <citation type="submission" date="2017-09" db="EMBL/GenBank/DDBJ databases">
        <title>The Catabolism of 3,6-Dichlorosalicylic acid is Initiated by the Cytochrome P450 Monooxygenase DsmABC in Rhizorhabdus dicambivorans Ndbn-20.</title>
        <authorList>
            <person name="Na L."/>
        </authorList>
    </citation>
    <scope>NUCLEOTIDE SEQUENCE [LARGE SCALE GENOMIC DNA]</scope>
    <source>
        <strain evidence="6 7">Ndbn-20m</strain>
    </source>
</reference>
<feature type="transmembrane region" description="Helical" evidence="4">
    <location>
        <begin position="250"/>
        <end position="273"/>
    </location>
</feature>
<feature type="transmembrane region" description="Helical" evidence="4">
    <location>
        <begin position="338"/>
        <end position="362"/>
    </location>
</feature>